<evidence type="ECO:0000313" key="3">
    <source>
        <dbReference type="Proteomes" id="UP000049077"/>
    </source>
</evidence>
<accession>A0ABP1WU85</accession>
<protein>
    <submittedName>
        <fullName evidence="2">Transcriptional regulator</fullName>
    </submittedName>
</protein>
<dbReference type="Pfam" id="PF15611">
    <property type="entry name" value="EH_Signature"/>
    <property type="match status" value="1"/>
</dbReference>
<keyword evidence="3" id="KW-1185">Reference proteome</keyword>
<dbReference type="InterPro" id="IPR028943">
    <property type="entry name" value="ZorC_EH_Signature_dom"/>
</dbReference>
<dbReference type="RefSeq" id="WP_048658583.1">
    <property type="nucleotide sequence ID" value="NZ_CAWMAN010000026.1"/>
</dbReference>
<organism evidence="2 3">
    <name type="scientific">Vibrio crassostreae</name>
    <dbReference type="NCBI Taxonomy" id="246167"/>
    <lineage>
        <taxon>Bacteria</taxon>
        <taxon>Pseudomonadati</taxon>
        <taxon>Pseudomonadota</taxon>
        <taxon>Gammaproteobacteria</taxon>
        <taxon>Vibrionales</taxon>
        <taxon>Vibrionaceae</taxon>
        <taxon>Vibrio</taxon>
    </lineage>
</organism>
<proteinExistence type="predicted"/>
<name>A0ABP1WU85_9VIBR</name>
<comment type="caution">
    <text evidence="2">The sequence shown here is derived from an EMBL/GenBank/DDBJ whole genome shotgun (WGS) entry which is preliminary data.</text>
</comment>
<gene>
    <name evidence="2" type="ORF">VCR4J5_1510105</name>
</gene>
<sequence>MRLRIKKLPVTLRHDPLAKSIEELSQLTQKLGVLSKNAGIENTKFKSAYGDVYKALIANKAVEDVVDTSVHVRALAISLQTDVKNKVSFTRRLLNKITEIVGKPSALVIESFYQHFLSEYDQLTDCDATAEWLLEAKQKRGYEGEFDEQLLSSNGPQWLAKQAIERNIDFDHWINELDLQHYANGRYLTTAKGIYYVEQLETIPIGIDHPLLSEVQKKAVFEAQYDSEDLLGHKILRILIGRSIGSHMSESWMNVVLAVAGDPRVPSSNPRYIKWWRNIDARLTQAVRGWLSKLDLKLFLEALEDYSYSSSNYELQRMYPSRKHFLEGMFDAGVITNTRLYLSRDAAQYLKRNYDAKHLPNFSIVKDGDKSIIYVQMEGAHMIEGSHSCYLWLYRHLEPSACVFNYNITSPTYSQLTSGLNYQMTNLSGGATAKITHSPSSYSWQRRALTELRDLGVQLTAKDILSSDDYVDFKQRFGVREWS</sequence>
<dbReference type="Proteomes" id="UP000049077">
    <property type="component" value="Unassembled WGS sequence"/>
</dbReference>
<evidence type="ECO:0000313" key="2">
    <source>
        <dbReference type="EMBL" id="CDT11714.1"/>
    </source>
</evidence>
<feature type="domain" description="Zorya protein ZorC EH" evidence="1">
    <location>
        <begin position="25"/>
        <end position="449"/>
    </location>
</feature>
<dbReference type="EMBL" id="CCJX01000059">
    <property type="protein sequence ID" value="CDT11714.1"/>
    <property type="molecule type" value="Genomic_DNA"/>
</dbReference>
<reference evidence="2 3" key="1">
    <citation type="submission" date="2014-06" db="EMBL/GenBank/DDBJ databases">
        <authorList>
            <person name="Le Roux F."/>
        </authorList>
    </citation>
    <scope>NUCLEOTIDE SEQUENCE [LARGE SCALE GENOMIC DNA]</scope>
    <source>
        <strain evidence="2 3">J5-4</strain>
    </source>
</reference>
<evidence type="ECO:0000259" key="1">
    <source>
        <dbReference type="Pfam" id="PF15611"/>
    </source>
</evidence>